<feature type="transmembrane region" description="Helical" evidence="2">
    <location>
        <begin position="251"/>
        <end position="271"/>
    </location>
</feature>
<accession>A0A7M5U4Q4</accession>
<dbReference type="InterPro" id="IPR029071">
    <property type="entry name" value="Ubiquitin-like_domsf"/>
</dbReference>
<keyword evidence="2" id="KW-0812">Transmembrane</keyword>
<feature type="compositionally biased region" description="Polar residues" evidence="1">
    <location>
        <begin position="50"/>
        <end position="66"/>
    </location>
</feature>
<dbReference type="EnsemblMetazoa" id="CLYHEMT006233.1">
    <property type="protein sequence ID" value="CLYHEMP006233.1"/>
    <property type="gene ID" value="CLYHEMG006233"/>
</dbReference>
<dbReference type="PROSITE" id="PS50053">
    <property type="entry name" value="UBIQUITIN_2"/>
    <property type="match status" value="1"/>
</dbReference>
<proteinExistence type="predicted"/>
<dbReference type="AlphaFoldDB" id="A0A7M5U4Q4"/>
<evidence type="ECO:0000313" key="5">
    <source>
        <dbReference type="Proteomes" id="UP000594262"/>
    </source>
</evidence>
<dbReference type="OrthoDB" id="8951118at2759"/>
<protein>
    <recommendedName>
        <fullName evidence="3">Ubiquitin-like domain-containing protein</fullName>
    </recommendedName>
</protein>
<reference evidence="4" key="1">
    <citation type="submission" date="2021-01" db="UniProtKB">
        <authorList>
            <consortium name="EnsemblMetazoa"/>
        </authorList>
    </citation>
    <scope>IDENTIFICATION</scope>
</reference>
<dbReference type="GO" id="GO:0036503">
    <property type="term" value="P:ERAD pathway"/>
    <property type="evidence" value="ECO:0007669"/>
    <property type="project" value="InterPro"/>
</dbReference>
<feature type="compositionally biased region" description="Low complexity" evidence="1">
    <location>
        <begin position="67"/>
        <end position="78"/>
    </location>
</feature>
<dbReference type="Proteomes" id="UP000594262">
    <property type="component" value="Unplaced"/>
</dbReference>
<dbReference type="SUPFAM" id="SSF54236">
    <property type="entry name" value="Ubiquitin-like"/>
    <property type="match status" value="1"/>
</dbReference>
<feature type="transmembrane region" description="Helical" evidence="2">
    <location>
        <begin position="228"/>
        <end position="245"/>
    </location>
</feature>
<dbReference type="PANTHER" id="PTHR14557:SF5">
    <property type="entry name" value="UBIQUITIN-LIKE DOMAIN-CONTAINING PROTEIN"/>
    <property type="match status" value="1"/>
</dbReference>
<feature type="compositionally biased region" description="Low complexity" evidence="1">
    <location>
        <begin position="104"/>
        <end position="124"/>
    </location>
</feature>
<evidence type="ECO:0000259" key="3">
    <source>
        <dbReference type="PROSITE" id="PS50053"/>
    </source>
</evidence>
<feature type="domain" description="Ubiquitin-like" evidence="3">
    <location>
        <begin position="131"/>
        <end position="206"/>
    </location>
</feature>
<dbReference type="InterPro" id="IPR000626">
    <property type="entry name" value="Ubiquitin-like_dom"/>
</dbReference>
<feature type="transmembrane region" description="Helical" evidence="2">
    <location>
        <begin position="12"/>
        <end position="36"/>
    </location>
</feature>
<evidence type="ECO:0000256" key="2">
    <source>
        <dbReference type="SAM" id="Phobius"/>
    </source>
</evidence>
<feature type="region of interest" description="Disordered" evidence="1">
    <location>
        <begin position="40"/>
        <end position="127"/>
    </location>
</feature>
<evidence type="ECO:0000313" key="4">
    <source>
        <dbReference type="EnsemblMetazoa" id="CLYHEMP006233.1"/>
    </source>
</evidence>
<keyword evidence="5" id="KW-1185">Reference proteome</keyword>
<dbReference type="Pfam" id="PF00240">
    <property type="entry name" value="ubiquitin"/>
    <property type="match status" value="1"/>
</dbReference>
<dbReference type="SMART" id="SM00213">
    <property type="entry name" value="UBQ"/>
    <property type="match status" value="1"/>
</dbReference>
<name>A0A7M5U4Q4_9CNID</name>
<dbReference type="Gene3D" id="3.10.20.90">
    <property type="entry name" value="Phosphatidylinositol 3-kinase Catalytic Subunit, Chain A, domain 1"/>
    <property type="match status" value="1"/>
</dbReference>
<dbReference type="PANTHER" id="PTHR14557">
    <property type="entry name" value="PROTEIN C7ORF21"/>
    <property type="match status" value="1"/>
</dbReference>
<organism evidence="4 5">
    <name type="scientific">Clytia hemisphaerica</name>
    <dbReference type="NCBI Taxonomy" id="252671"/>
    <lineage>
        <taxon>Eukaryota</taxon>
        <taxon>Metazoa</taxon>
        <taxon>Cnidaria</taxon>
        <taxon>Hydrozoa</taxon>
        <taxon>Hydroidolina</taxon>
        <taxon>Leptothecata</taxon>
        <taxon>Obeliida</taxon>
        <taxon>Clytiidae</taxon>
        <taxon>Clytia</taxon>
    </lineage>
</organism>
<keyword evidence="2" id="KW-1133">Transmembrane helix</keyword>
<dbReference type="InterPro" id="IPR040352">
    <property type="entry name" value="TMUB1/2"/>
</dbReference>
<feature type="compositionally biased region" description="Low complexity" evidence="1">
    <location>
        <begin position="40"/>
        <end position="49"/>
    </location>
</feature>
<feature type="compositionally biased region" description="Polar residues" evidence="1">
    <location>
        <begin position="90"/>
        <end position="103"/>
    </location>
</feature>
<sequence length="272" mass="30603">MEQIIEGLDNEVTLLLFFTTTIIALVVPLYLARIFYPRQSRTRSQAQSSDATVDSSNQNERPSENISTTQTESPPSSTNLASEKQPLNFPPTTSRPSETISSDSPTTSTNPQETNTNTQNTSSSRAEQEEFLLKVKVQESNYEYFVNKSYTLLELKRKFFPRELEEGKQIRFVYAGKILTGDQQKIETFGINKPTVVQCVISEPNSNTTTPGQGGGAPPQDTDLDLSMVMYIMYGILLLSSWSMMFLFEDWFSNMGILLLSMLSVFGYFLLL</sequence>
<keyword evidence="2" id="KW-0472">Membrane</keyword>
<evidence type="ECO:0000256" key="1">
    <source>
        <dbReference type="SAM" id="MobiDB-lite"/>
    </source>
</evidence>